<dbReference type="CDD" id="cd18793">
    <property type="entry name" value="SF2_C_SNF"/>
    <property type="match status" value="1"/>
</dbReference>
<feature type="compositionally biased region" description="Acidic residues" evidence="10">
    <location>
        <begin position="957"/>
        <end position="966"/>
    </location>
</feature>
<name>A0A336KEU9_CULSO</name>
<dbReference type="InterPro" id="IPR049730">
    <property type="entry name" value="SNF2/RAD54-like_C"/>
</dbReference>
<evidence type="ECO:0000256" key="8">
    <source>
        <dbReference type="ARBA" id="ARBA00023242"/>
    </source>
</evidence>
<feature type="compositionally biased region" description="Polar residues" evidence="10">
    <location>
        <begin position="2167"/>
        <end position="2185"/>
    </location>
</feature>
<reference evidence="13" key="1">
    <citation type="submission" date="2018-04" db="EMBL/GenBank/DDBJ databases">
        <authorList>
            <person name="Go L.Y."/>
            <person name="Mitchell J.A."/>
        </authorList>
    </citation>
    <scope>NUCLEOTIDE SEQUENCE</scope>
    <source>
        <tissue evidence="13">Whole organism</tissue>
    </source>
</reference>
<keyword evidence="6" id="KW-0067">ATP-binding</keyword>
<feature type="region of interest" description="Disordered" evidence="10">
    <location>
        <begin position="979"/>
        <end position="1029"/>
    </location>
</feature>
<feature type="domain" description="Helicase C-terminal" evidence="12">
    <location>
        <begin position="1592"/>
        <end position="1760"/>
    </location>
</feature>
<dbReference type="InterPro" id="IPR027417">
    <property type="entry name" value="P-loop_NTPase"/>
</dbReference>
<evidence type="ECO:0000256" key="2">
    <source>
        <dbReference type="ARBA" id="ARBA00007025"/>
    </source>
</evidence>
<dbReference type="GO" id="GO:0005634">
    <property type="term" value="C:nucleus"/>
    <property type="evidence" value="ECO:0007669"/>
    <property type="project" value="UniProtKB-SubCell"/>
</dbReference>
<feature type="region of interest" description="Disordered" evidence="10">
    <location>
        <begin position="2143"/>
        <end position="2185"/>
    </location>
</feature>
<feature type="region of interest" description="Disordered" evidence="10">
    <location>
        <begin position="2199"/>
        <end position="2218"/>
    </location>
</feature>
<accession>A0A336KEU9</accession>
<keyword evidence="4" id="KW-0378">Hydrolase</keyword>
<dbReference type="SMART" id="SM00487">
    <property type="entry name" value="DEXDc"/>
    <property type="match status" value="1"/>
</dbReference>
<feature type="region of interest" description="Disordered" evidence="10">
    <location>
        <begin position="1987"/>
        <end position="2017"/>
    </location>
</feature>
<dbReference type="PANTHER" id="PTHR45797:SF3">
    <property type="entry name" value="TRANSCRIPTIONAL REGULATOR ATRX HOMOLOG"/>
    <property type="match status" value="1"/>
</dbReference>
<feature type="region of interest" description="Disordered" evidence="10">
    <location>
        <begin position="936"/>
        <end position="967"/>
    </location>
</feature>
<dbReference type="EMBL" id="UFQT01000101">
    <property type="protein sequence ID" value="SSX19970.1"/>
    <property type="molecule type" value="Genomic_DNA"/>
</dbReference>
<feature type="compositionally biased region" description="Basic and acidic residues" evidence="10">
    <location>
        <begin position="985"/>
        <end position="1002"/>
    </location>
</feature>
<keyword evidence="5" id="KW-0347">Helicase</keyword>
<feature type="coiled-coil region" evidence="9">
    <location>
        <begin position="1093"/>
        <end position="1140"/>
    </location>
</feature>
<feature type="compositionally biased region" description="Basic and acidic residues" evidence="10">
    <location>
        <begin position="511"/>
        <end position="522"/>
    </location>
</feature>
<feature type="region of interest" description="Disordered" evidence="10">
    <location>
        <begin position="1054"/>
        <end position="1090"/>
    </location>
</feature>
<evidence type="ECO:0000259" key="11">
    <source>
        <dbReference type="PROSITE" id="PS51192"/>
    </source>
</evidence>
<dbReference type="InterPro" id="IPR038718">
    <property type="entry name" value="SNF2-like_sf"/>
</dbReference>
<evidence type="ECO:0000256" key="4">
    <source>
        <dbReference type="ARBA" id="ARBA00022801"/>
    </source>
</evidence>
<feature type="domain" description="Helicase ATP-binding" evidence="11">
    <location>
        <begin position="1185"/>
        <end position="1404"/>
    </location>
</feature>
<dbReference type="InterPro" id="IPR044574">
    <property type="entry name" value="ARIP4-like"/>
</dbReference>
<dbReference type="InterPro" id="IPR000330">
    <property type="entry name" value="SNF2_N"/>
</dbReference>
<organism evidence="13">
    <name type="scientific">Culicoides sonorensis</name>
    <name type="common">Biting midge</name>
    <dbReference type="NCBI Taxonomy" id="179676"/>
    <lineage>
        <taxon>Eukaryota</taxon>
        <taxon>Metazoa</taxon>
        <taxon>Ecdysozoa</taxon>
        <taxon>Arthropoda</taxon>
        <taxon>Hexapoda</taxon>
        <taxon>Insecta</taxon>
        <taxon>Pterygota</taxon>
        <taxon>Neoptera</taxon>
        <taxon>Endopterygota</taxon>
        <taxon>Diptera</taxon>
        <taxon>Nematocera</taxon>
        <taxon>Chironomoidea</taxon>
        <taxon>Ceratopogonidae</taxon>
        <taxon>Ceratopogoninae</taxon>
        <taxon>Culicoides</taxon>
        <taxon>Monoculicoides</taxon>
    </lineage>
</organism>
<evidence type="ECO:0000256" key="1">
    <source>
        <dbReference type="ARBA" id="ARBA00004123"/>
    </source>
</evidence>
<dbReference type="SUPFAM" id="SSF52540">
    <property type="entry name" value="P-loop containing nucleoside triphosphate hydrolases"/>
    <property type="match status" value="2"/>
</dbReference>
<comment type="similarity">
    <text evidence="2">Belongs to the SNF2/RAD54 helicase family.</text>
</comment>
<feature type="region of interest" description="Disordered" evidence="10">
    <location>
        <begin position="872"/>
        <end position="919"/>
    </location>
</feature>
<keyword evidence="3" id="KW-0547">Nucleotide-binding</keyword>
<dbReference type="GO" id="GO:0003677">
    <property type="term" value="F:DNA binding"/>
    <property type="evidence" value="ECO:0007669"/>
    <property type="project" value="UniProtKB-KW"/>
</dbReference>
<feature type="compositionally biased region" description="Low complexity" evidence="10">
    <location>
        <begin position="2148"/>
        <end position="2164"/>
    </location>
</feature>
<sequence length="2288" mass="260403">MGKQVWLIKKTIQNNILGFIYFQTKMALTPIISDDNLFDDDFNDEELNQIFDLTNSAHFQVEDSESGCETIYIEQNDENNENDKQSLDGSDGNQICTNPSRQRNKSQKLSCENLDSDENDSLKLSDTESFREDELELTSCDENLMSMSQEVVETYFENPEICEEEQVQDTKDYGEPEIAVHLSETELSPLIRPTEMLVSTDEEGKVAYLRPKIVSRELNSYNPISPDVPEILSVNSQDSDTSTGVVPLIYTASVSTLNDTDEKTASQETAIHEISEEFSNKLGKFLKVNFKKEIFHSIFLNVVTDDPCVSFENSKTCSAIQEFSVNKEKIITSISTEEESRVSFSHSLNNSMDIMYKCHENYKESQLIDKFHSKNLIEINEIKNSSSNNSDTPDDEFRINHKTLSSVKVSIPESTTSSYLATSNSRNEISKEEFRIYNETLSSTKVSISESTPISSLATTYTYDETLEKNINSKNFMSIETSEKKPEINNKDPETKRLSASDSDTSIVAESPKDLSEDKNTLNDKCNNYERTSISKTAPSITESESKSPDEVLVFPVELSKKRSIAEDHDYLAVKMPLNFKLRVEDTNNLVQKSINQVISIASSIKGSNDKHQIHKSLSRICNHINLLQDITHTNDETEILCDESTNSKCFKNFIVKEEHSIPLEETTVNAPNNTNYLSSELNSIEQEEIFIDDSESHNLSLLIDPINEDVRNLEEYAHELLKTASQWRREKETNKTKIQNFMKDFNKKWCKLIFQFDCRPNCDVGTEIDTKMFTKQNQKAKKDILAVMNDSEQDSDDEARRNVLEIVEASYSDALESDLEEEIGKKTKNSVENRIVVDIKSNESSDESSKDDSDKEIDRLCNFKNLGRKISESVRKPGANSTKKSEKKTLNIEELLNGSDEDGFESDQEPVLQSRKAPKTEVEYLKQINEEYKQQLLESSSSENESAISVNMEARDSEDTDEESDSSIIMHRFLSSFNQNGENAKNEKQPSLDSGVDEKLPPKLVPKKNTPLDTEKPTSGLKNDEEDDALDLSMFKSATQRVRQIEELADLNDELENSSSKNQIPNVEDYISLSSDSEDEETTETPKRSRHIRKIMTEAELAQETKEAQKAEERRIRRLEKMSESMSQILSQRQEIKENELILDYDKKNDITISVHSNIVEKLKPHQKEGVRFMYNNCYGPIDDIEKYPGSGCILAHCMGLGKTLQLIALLHTVIRYPRLKTNRILVLCPKSTVLNWFEEFDRWISKIKSTKKMKVFCFEENMTIKEKVKILEEWYSCGLTKDKGFQKCSSWLNKTNCNQAGCLLLGYEAFRSLVNYNPFRKNARIIEEKEAKLIEEKIERFLIDPGADMVVCDEGHVIKNKKSGISKAVSQIKTKRRIILTGTPIQNNLNEYYCMVNFIKPSFLGTEKEFNNLYANPIKSGQHRDSTPSEIRQMKRRTYILHKKLQPFVERKEFTILKDELQKKHEYVLYVPLTDVQKRLYKIYLDKLRSQLGETDRIKGNNLLPDYTYLRKIWTHPRVLEFAYEQKKLNQSKKSIKKLEKNLDKLIERCDEEDLPDDVFDIAGDKPGIKEKWWQDHLYKNDLDTLVSSNKLQIMTEILKQCSLIGDKCLIFSNFVAVLSVVEFFLTKTMNYTIGRDYYRLDGQTPKDKRHQMITKFNREDNKDVKCFLISARAGGQGINLVGANRVIILDTSWNPAADLQSIFRVYRLGQKKTCFVYRLLAMGTMEEKVYSRSVTKQAMSNRVVDEQQVDRHFSYGELAELYTLTDYDIDKRPVPDVPVDQILRKLLRMCPKFIYKYHEHDSLLASNDDENLSEAEKLEAWNQYIQEEKQKEMSLNVNQNPYAHLSAGPYQSHQEMLKQYTANLMNLSSYHLFNSQLNYPSLYPPTPENFLPFLTSAQNLPLQSQLSHNNVFTDDPLFAMGTLANMNPLAHVPQNLSGTGSKNIPIHNQLGNLDLFRKTTGPPVFNSSTEDLLTGMRQKSSNNFMSSATNSSARSSTLNAVTQPTSNNKTSDPVPVQLISSAEIMKSTAHQMSSREANTNANKKKIQSISLSSKKAGAFEEMFKNFTGNKSESSSNVIVIGDDDHPQKSSSTKQNSNLKQQNTSKIVKNSNIGIHYPFTENKGTPVYLPDGITINKIPKTVKQGQPSSTQSNQTATTSLAQNKPGLQTINNRSGTPVSRPSHQISKNILLKTGANISFKPPTASSNSSTISSRKPQNTLTRINNSVIINPVVNEIAQKITKNSGGNTSITAVAPVPPGWKRKDAPTSNPNPKIARLQSKQTILRK</sequence>
<feature type="compositionally biased region" description="Basic and acidic residues" evidence="10">
    <location>
        <begin position="481"/>
        <end position="499"/>
    </location>
</feature>
<dbReference type="Gene3D" id="3.40.50.10810">
    <property type="entry name" value="Tandem AAA-ATPase domain"/>
    <property type="match status" value="1"/>
</dbReference>
<dbReference type="InterPro" id="IPR014001">
    <property type="entry name" value="Helicase_ATP-bd"/>
</dbReference>
<dbReference type="EMBL" id="UFQS01000101">
    <property type="protein sequence ID" value="SSW99590.1"/>
    <property type="molecule type" value="Genomic_DNA"/>
</dbReference>
<feature type="region of interest" description="Disordered" evidence="10">
    <location>
        <begin position="478"/>
        <end position="531"/>
    </location>
</feature>
<keyword evidence="8" id="KW-0539">Nucleus</keyword>
<evidence type="ECO:0000256" key="9">
    <source>
        <dbReference type="SAM" id="Coils"/>
    </source>
</evidence>
<dbReference type="PROSITE" id="PS51192">
    <property type="entry name" value="HELICASE_ATP_BIND_1"/>
    <property type="match status" value="1"/>
</dbReference>
<evidence type="ECO:0000256" key="5">
    <source>
        <dbReference type="ARBA" id="ARBA00022806"/>
    </source>
</evidence>
<keyword evidence="9" id="KW-0175">Coiled coil</keyword>
<dbReference type="VEuPathDB" id="VectorBase:CSON000136"/>
<feature type="compositionally biased region" description="Acidic residues" evidence="10">
    <location>
        <begin position="900"/>
        <end position="909"/>
    </location>
</feature>
<dbReference type="InterPro" id="IPR001650">
    <property type="entry name" value="Helicase_C-like"/>
</dbReference>
<dbReference type="Pfam" id="PF00176">
    <property type="entry name" value="SNF2-rel_dom"/>
    <property type="match status" value="1"/>
</dbReference>
<evidence type="ECO:0000313" key="14">
    <source>
        <dbReference type="EMBL" id="SSX19970.1"/>
    </source>
</evidence>
<evidence type="ECO:0000256" key="6">
    <source>
        <dbReference type="ARBA" id="ARBA00022840"/>
    </source>
</evidence>
<dbReference type="GO" id="GO:0005524">
    <property type="term" value="F:ATP binding"/>
    <property type="evidence" value="ECO:0007669"/>
    <property type="project" value="UniProtKB-KW"/>
</dbReference>
<dbReference type="Pfam" id="PF00271">
    <property type="entry name" value="Helicase_C"/>
    <property type="match status" value="1"/>
</dbReference>
<dbReference type="PROSITE" id="PS51194">
    <property type="entry name" value="HELICASE_CTER"/>
    <property type="match status" value="1"/>
</dbReference>
<protein>
    <submittedName>
        <fullName evidence="13">CSON000136 protein</fullName>
    </submittedName>
</protein>
<proteinExistence type="inferred from homology"/>
<reference evidence="14" key="2">
    <citation type="submission" date="2018-07" db="EMBL/GenBank/DDBJ databases">
        <authorList>
            <person name="Quirk P.G."/>
            <person name="Krulwich T.A."/>
        </authorList>
    </citation>
    <scope>NUCLEOTIDE SEQUENCE</scope>
</reference>
<dbReference type="PANTHER" id="PTHR45797">
    <property type="entry name" value="RAD54-LIKE"/>
    <property type="match status" value="1"/>
</dbReference>
<feature type="compositionally biased region" description="Polar residues" evidence="10">
    <location>
        <begin position="2004"/>
        <end position="2014"/>
    </location>
</feature>
<evidence type="ECO:0000256" key="7">
    <source>
        <dbReference type="ARBA" id="ARBA00023125"/>
    </source>
</evidence>
<evidence type="ECO:0000313" key="13">
    <source>
        <dbReference type="EMBL" id="SSW99590.1"/>
    </source>
</evidence>
<feature type="compositionally biased region" description="Polar residues" evidence="10">
    <location>
        <begin position="2091"/>
        <end position="2109"/>
    </location>
</feature>
<evidence type="ECO:0000256" key="3">
    <source>
        <dbReference type="ARBA" id="ARBA00022741"/>
    </source>
</evidence>
<dbReference type="Gene3D" id="3.40.50.300">
    <property type="entry name" value="P-loop containing nucleotide triphosphate hydrolases"/>
    <property type="match status" value="1"/>
</dbReference>
<feature type="compositionally biased region" description="Low complexity" evidence="10">
    <location>
        <begin position="1989"/>
        <end position="2003"/>
    </location>
</feature>
<evidence type="ECO:0000256" key="10">
    <source>
        <dbReference type="SAM" id="MobiDB-lite"/>
    </source>
</evidence>
<dbReference type="GO" id="GO:0016887">
    <property type="term" value="F:ATP hydrolysis activity"/>
    <property type="evidence" value="ECO:0007669"/>
    <property type="project" value="InterPro"/>
</dbReference>
<comment type="subcellular location">
    <subcellularLocation>
        <location evidence="1">Nucleus</location>
    </subcellularLocation>
</comment>
<feature type="region of interest" description="Disordered" evidence="10">
    <location>
        <begin position="97"/>
        <end position="130"/>
    </location>
</feature>
<feature type="compositionally biased region" description="Basic and acidic residues" evidence="10">
    <location>
        <begin position="120"/>
        <end position="130"/>
    </location>
</feature>
<gene>
    <name evidence="13" type="primary">CSON000136</name>
</gene>
<feature type="region of interest" description="Disordered" evidence="10">
    <location>
        <begin position="2246"/>
        <end position="2288"/>
    </location>
</feature>
<dbReference type="GO" id="GO:0004386">
    <property type="term" value="F:helicase activity"/>
    <property type="evidence" value="ECO:0007669"/>
    <property type="project" value="UniProtKB-KW"/>
</dbReference>
<keyword evidence="7" id="KW-0238">DNA-binding</keyword>
<feature type="region of interest" description="Disordered" evidence="10">
    <location>
        <begin position="2073"/>
        <end position="2109"/>
    </location>
</feature>
<evidence type="ECO:0000259" key="12">
    <source>
        <dbReference type="PROSITE" id="PS51194"/>
    </source>
</evidence>
<dbReference type="SMART" id="SM00490">
    <property type="entry name" value="HELICc"/>
    <property type="match status" value="1"/>
</dbReference>